<keyword evidence="2" id="KW-0812">Transmembrane</keyword>
<dbReference type="PANTHER" id="PTHR20921:SF0">
    <property type="entry name" value="TRANSMEMBRANE PROTEIN 222"/>
    <property type="match status" value="1"/>
</dbReference>
<sequence length="147" mass="17086">MQNKYQSNLQNEDSHDEETDYKQSNFEIQLDEKVEIQIDQDKFPFCIVWTPIPCLSWLFPIIGHTGICGSDGIQHDFVGPYYVAVGENPFGRPLKYIKLDKSQMKIQNYDFIIYVVITVIVMLLEHQTTWNIKGKLTGQCLEFSGFQ</sequence>
<keyword evidence="4" id="KW-1185">Reference proteome</keyword>
<dbReference type="AlphaFoldDB" id="A0A0V0QGH5"/>
<gene>
    <name evidence="3" type="ORF">PPERSA_05810</name>
</gene>
<proteinExistence type="predicted"/>
<dbReference type="EMBL" id="LDAU01000173">
    <property type="protein sequence ID" value="KRX01224.1"/>
    <property type="molecule type" value="Genomic_DNA"/>
</dbReference>
<reference evidence="3 4" key="1">
    <citation type="journal article" date="2015" name="Sci. Rep.">
        <title>Genome of the facultative scuticociliatosis pathogen Pseudocohnilembus persalinus provides insight into its virulence through horizontal gene transfer.</title>
        <authorList>
            <person name="Xiong J."/>
            <person name="Wang G."/>
            <person name="Cheng J."/>
            <person name="Tian M."/>
            <person name="Pan X."/>
            <person name="Warren A."/>
            <person name="Jiang C."/>
            <person name="Yuan D."/>
            <person name="Miao W."/>
        </authorList>
    </citation>
    <scope>NUCLEOTIDE SEQUENCE [LARGE SCALE GENOMIC DNA]</scope>
    <source>
        <strain evidence="3">36N120E</strain>
    </source>
</reference>
<protein>
    <recommendedName>
        <fullName evidence="5">Transmembrane protein</fullName>
    </recommendedName>
</protein>
<feature type="compositionally biased region" description="Polar residues" evidence="1">
    <location>
        <begin position="1"/>
        <end position="11"/>
    </location>
</feature>
<dbReference type="Pfam" id="PF05608">
    <property type="entry name" value="RTE1"/>
    <property type="match status" value="1"/>
</dbReference>
<dbReference type="OrthoDB" id="267284at2759"/>
<dbReference type="InParanoid" id="A0A0V0QGH5"/>
<keyword evidence="2" id="KW-0472">Membrane</keyword>
<comment type="caution">
    <text evidence="3">The sequence shown here is derived from an EMBL/GenBank/DDBJ whole genome shotgun (WGS) entry which is preliminary data.</text>
</comment>
<accession>A0A0V0QGH5</accession>
<dbReference type="Proteomes" id="UP000054937">
    <property type="component" value="Unassembled WGS sequence"/>
</dbReference>
<evidence type="ECO:0000313" key="4">
    <source>
        <dbReference type="Proteomes" id="UP000054937"/>
    </source>
</evidence>
<evidence type="ECO:0008006" key="5">
    <source>
        <dbReference type="Google" id="ProtNLM"/>
    </source>
</evidence>
<name>A0A0V0QGH5_PSEPJ</name>
<evidence type="ECO:0000256" key="2">
    <source>
        <dbReference type="SAM" id="Phobius"/>
    </source>
</evidence>
<feature type="transmembrane region" description="Helical" evidence="2">
    <location>
        <begin position="106"/>
        <end position="124"/>
    </location>
</feature>
<evidence type="ECO:0000256" key="1">
    <source>
        <dbReference type="SAM" id="MobiDB-lite"/>
    </source>
</evidence>
<evidence type="ECO:0000313" key="3">
    <source>
        <dbReference type="EMBL" id="KRX01224.1"/>
    </source>
</evidence>
<dbReference type="InterPro" id="IPR008496">
    <property type="entry name" value="TMEM222/RTE1"/>
</dbReference>
<dbReference type="PANTHER" id="PTHR20921">
    <property type="entry name" value="TRANSMEMBRANE PROTEIN 222"/>
    <property type="match status" value="1"/>
</dbReference>
<feature type="region of interest" description="Disordered" evidence="1">
    <location>
        <begin position="1"/>
        <end position="21"/>
    </location>
</feature>
<keyword evidence="2" id="KW-1133">Transmembrane helix</keyword>
<organism evidence="3 4">
    <name type="scientific">Pseudocohnilembus persalinus</name>
    <name type="common">Ciliate</name>
    <dbReference type="NCBI Taxonomy" id="266149"/>
    <lineage>
        <taxon>Eukaryota</taxon>
        <taxon>Sar</taxon>
        <taxon>Alveolata</taxon>
        <taxon>Ciliophora</taxon>
        <taxon>Intramacronucleata</taxon>
        <taxon>Oligohymenophorea</taxon>
        <taxon>Scuticociliatia</taxon>
        <taxon>Philasterida</taxon>
        <taxon>Pseudocohnilembidae</taxon>
        <taxon>Pseudocohnilembus</taxon>
    </lineage>
</organism>